<keyword evidence="4" id="KW-1185">Reference proteome</keyword>
<feature type="region of interest" description="Disordered" evidence="1">
    <location>
        <begin position="1"/>
        <end position="36"/>
    </location>
</feature>
<dbReference type="Pfam" id="PF13403">
    <property type="entry name" value="Hint_2"/>
    <property type="match status" value="1"/>
</dbReference>
<protein>
    <submittedName>
        <fullName evidence="3">Hint domain-containing protein</fullName>
    </submittedName>
</protein>
<feature type="domain" description="Hedgehog/Intein (Hint)" evidence="2">
    <location>
        <begin position="49"/>
        <end position="164"/>
    </location>
</feature>
<accession>A0A2S5JEU9</accession>
<dbReference type="AlphaFoldDB" id="A0A2S5JEU9"/>
<evidence type="ECO:0000313" key="3">
    <source>
        <dbReference type="EMBL" id="PPB80027.1"/>
    </source>
</evidence>
<dbReference type="InterPro" id="IPR028992">
    <property type="entry name" value="Hedgehog/Intein_dom"/>
</dbReference>
<dbReference type="EMBL" id="PRDS01000007">
    <property type="protein sequence ID" value="PPB80027.1"/>
    <property type="molecule type" value="Genomic_DNA"/>
</dbReference>
<sequence length="180" mass="19813">MHHPRQGLIEARERHIQAPGSETTDSRESGPRRRRKKVWTLPGIVGTMRIHTEFGEVPVEALRANDRILGIRGETARIAKVDSYHLDADFLSLTPDALPVLVPAGSLGAGLPTQDLMISPHQRVSIKPGSFRHHYRMARDLVGTKGIRRSQTHGVSYHAIRLAAPGQICLYGAILAAATR</sequence>
<gene>
    <name evidence="3" type="ORF">LV82_02310</name>
</gene>
<evidence type="ECO:0000259" key="2">
    <source>
        <dbReference type="Pfam" id="PF13403"/>
    </source>
</evidence>
<evidence type="ECO:0000313" key="4">
    <source>
        <dbReference type="Proteomes" id="UP000239736"/>
    </source>
</evidence>
<organism evidence="3 4">
    <name type="scientific">Albidovulum inexpectatum</name>
    <dbReference type="NCBI Taxonomy" id="196587"/>
    <lineage>
        <taxon>Bacteria</taxon>
        <taxon>Pseudomonadati</taxon>
        <taxon>Pseudomonadota</taxon>
        <taxon>Alphaproteobacteria</taxon>
        <taxon>Rhodobacterales</taxon>
        <taxon>Paracoccaceae</taxon>
        <taxon>Albidovulum</taxon>
    </lineage>
</organism>
<name>A0A2S5JEU9_9RHOB</name>
<comment type="caution">
    <text evidence="3">The sequence shown here is derived from an EMBL/GenBank/DDBJ whole genome shotgun (WGS) entry which is preliminary data.</text>
</comment>
<dbReference type="RefSeq" id="WP_170063408.1">
    <property type="nucleotide sequence ID" value="NZ_PRDS01000007.1"/>
</dbReference>
<evidence type="ECO:0000256" key="1">
    <source>
        <dbReference type="SAM" id="MobiDB-lite"/>
    </source>
</evidence>
<dbReference type="Proteomes" id="UP000239736">
    <property type="component" value="Unassembled WGS sequence"/>
</dbReference>
<reference evidence="3 4" key="1">
    <citation type="submission" date="2018-01" db="EMBL/GenBank/DDBJ databases">
        <title>Genomic Encyclopedia of Archaeal and Bacterial Type Strains, Phase II (KMG-II): from individual species to whole genera.</title>
        <authorList>
            <person name="Goeker M."/>
        </authorList>
    </citation>
    <scope>NUCLEOTIDE SEQUENCE [LARGE SCALE GENOMIC DNA]</scope>
    <source>
        <strain evidence="3 4">DSM 12048</strain>
    </source>
</reference>
<proteinExistence type="predicted"/>